<comment type="caution">
    <text evidence="1">The sequence shown here is derived from an EMBL/GenBank/DDBJ whole genome shotgun (WGS) entry which is preliminary data.</text>
</comment>
<evidence type="ECO:0000313" key="2">
    <source>
        <dbReference type="Proteomes" id="UP000008495"/>
    </source>
</evidence>
<evidence type="ECO:0000313" key="1">
    <source>
        <dbReference type="EMBL" id="GAB78202.1"/>
    </source>
</evidence>
<proteinExistence type="predicted"/>
<organism evidence="1 2">
    <name type="scientific">Austwickia chelonae NBRC 105200</name>
    <dbReference type="NCBI Taxonomy" id="1184607"/>
    <lineage>
        <taxon>Bacteria</taxon>
        <taxon>Bacillati</taxon>
        <taxon>Actinomycetota</taxon>
        <taxon>Actinomycetes</taxon>
        <taxon>Micrococcales</taxon>
        <taxon>Dermatophilaceae</taxon>
        <taxon>Austwickia</taxon>
    </lineage>
</organism>
<reference evidence="1 2" key="1">
    <citation type="submission" date="2012-08" db="EMBL/GenBank/DDBJ databases">
        <title>Whole genome shotgun sequence of Austwickia chelonae NBRC 105200.</title>
        <authorList>
            <person name="Yoshida I."/>
            <person name="Hosoyama A."/>
            <person name="Tsuchikane K."/>
            <person name="Katsumata H."/>
            <person name="Ando Y."/>
            <person name="Ohji S."/>
            <person name="Hamada M."/>
            <person name="Tamura T."/>
            <person name="Yamazoe A."/>
            <person name="Yamazaki S."/>
            <person name="Fujita N."/>
        </authorList>
    </citation>
    <scope>NUCLEOTIDE SEQUENCE [LARGE SCALE GENOMIC DNA]</scope>
    <source>
        <strain evidence="1 2">NBRC 105200</strain>
    </source>
</reference>
<dbReference type="RefSeq" id="WP_006502957.1">
    <property type="nucleotide sequence ID" value="NZ_BAGZ01000008.1"/>
</dbReference>
<gene>
    <name evidence="1" type="ORF">AUCHE_08_04470</name>
</gene>
<dbReference type="AlphaFoldDB" id="K6W8Q3"/>
<sequence length="114" mass="12040">MFISFPASSTITDVSSTFTKGESPYRATLFGIGPKGGWKNFAKCTLKSVLLFGLSRFWAGIEVASMASQKAYKAIGAHVGRCAAKYDFKEVAKITPIGFAATIAGFAAACALWG</sequence>
<keyword evidence="2" id="KW-1185">Reference proteome</keyword>
<dbReference type="Proteomes" id="UP000008495">
    <property type="component" value="Unassembled WGS sequence"/>
</dbReference>
<protein>
    <submittedName>
        <fullName evidence="1">Uncharacterized protein</fullName>
    </submittedName>
</protein>
<name>K6W8Q3_9MICO</name>
<accession>K6W8Q3</accession>
<dbReference type="EMBL" id="BAGZ01000008">
    <property type="protein sequence ID" value="GAB78202.1"/>
    <property type="molecule type" value="Genomic_DNA"/>
</dbReference>